<reference evidence="2" key="1">
    <citation type="journal article" date="2014" name="Front. Microbiol.">
        <title>High frequency of phylogenetically diverse reductive dehalogenase-homologous genes in deep subseafloor sedimentary metagenomes.</title>
        <authorList>
            <person name="Kawai M."/>
            <person name="Futagami T."/>
            <person name="Toyoda A."/>
            <person name="Takaki Y."/>
            <person name="Nishi S."/>
            <person name="Hori S."/>
            <person name="Arai W."/>
            <person name="Tsubouchi T."/>
            <person name="Morono Y."/>
            <person name="Uchiyama I."/>
            <person name="Ito T."/>
            <person name="Fujiyama A."/>
            <person name="Inagaki F."/>
            <person name="Takami H."/>
        </authorList>
    </citation>
    <scope>NUCLEOTIDE SEQUENCE</scope>
    <source>
        <strain evidence="2">Expedition CK06-06</strain>
    </source>
</reference>
<comment type="caution">
    <text evidence="2">The sequence shown here is derived from an EMBL/GenBank/DDBJ whole genome shotgun (WGS) entry which is preliminary data.</text>
</comment>
<proteinExistence type="predicted"/>
<feature type="transmembrane region" description="Helical" evidence="1">
    <location>
        <begin position="46"/>
        <end position="74"/>
    </location>
</feature>
<keyword evidence="1" id="KW-0472">Membrane</keyword>
<evidence type="ECO:0000313" key="2">
    <source>
        <dbReference type="EMBL" id="GAI17663.1"/>
    </source>
</evidence>
<evidence type="ECO:0008006" key="3">
    <source>
        <dbReference type="Google" id="ProtNLM"/>
    </source>
</evidence>
<evidence type="ECO:0000256" key="1">
    <source>
        <dbReference type="SAM" id="Phobius"/>
    </source>
</evidence>
<gene>
    <name evidence="2" type="ORF">S06H3_09778</name>
</gene>
<dbReference type="AlphaFoldDB" id="X1LEY5"/>
<feature type="transmembrane region" description="Helical" evidence="1">
    <location>
        <begin position="7"/>
        <end position="26"/>
    </location>
</feature>
<keyword evidence="1" id="KW-1133">Transmembrane helix</keyword>
<organism evidence="2">
    <name type="scientific">marine sediment metagenome</name>
    <dbReference type="NCBI Taxonomy" id="412755"/>
    <lineage>
        <taxon>unclassified sequences</taxon>
        <taxon>metagenomes</taxon>
        <taxon>ecological metagenomes</taxon>
    </lineage>
</organism>
<accession>X1LEY5</accession>
<protein>
    <recommendedName>
        <fullName evidence="3">Acyltransferase 3 domain-containing protein</fullName>
    </recommendedName>
</protein>
<keyword evidence="1" id="KW-0812">Transmembrane</keyword>
<sequence length="85" mass="10134">MKIIRRILGFISTIIYICHGILFLYVEWTYLRQSFFQIINPFLHLQVILTLIMMPTFWVLIVITALVILAEFGINTYIKKKEKLD</sequence>
<name>X1LEY5_9ZZZZ</name>
<dbReference type="EMBL" id="BARV01004380">
    <property type="protein sequence ID" value="GAI17663.1"/>
    <property type="molecule type" value="Genomic_DNA"/>
</dbReference>